<evidence type="ECO:0000256" key="12">
    <source>
        <dbReference type="ARBA" id="ARBA00023180"/>
    </source>
</evidence>
<feature type="compositionally biased region" description="Acidic residues" evidence="17">
    <location>
        <begin position="29"/>
        <end position="38"/>
    </location>
</feature>
<evidence type="ECO:0000313" key="22">
    <source>
        <dbReference type="Proteomes" id="UP001230051"/>
    </source>
</evidence>
<evidence type="ECO:0000256" key="17">
    <source>
        <dbReference type="SAM" id="MobiDB-lite"/>
    </source>
</evidence>
<dbReference type="PROSITE" id="PS00964">
    <property type="entry name" value="SYNDECAN"/>
    <property type="match status" value="1"/>
</dbReference>
<keyword evidence="6" id="KW-0597">Phosphoprotein</keyword>
<evidence type="ECO:0000313" key="21">
    <source>
        <dbReference type="EMBL" id="KAK1170330.1"/>
    </source>
</evidence>
<feature type="region of interest" description="Disordered" evidence="17">
    <location>
        <begin position="29"/>
        <end position="127"/>
    </location>
</feature>
<evidence type="ECO:0000256" key="11">
    <source>
        <dbReference type="ARBA" id="ARBA00023136"/>
    </source>
</evidence>
<sequence length="380" mass="39453">MRMSRTTILFYCIALWISLALSNSIPEDLDGSGGDDQDFSGSGDGDSSPTTAMASLDVTMSPSSSREQASTTVEEEMTSLVTTTTSPEMAEKTTSENQETTEGAVHIPVADRTTSRPVSTAEASSNTTTAAVALPGVVSDKELSSTAVNPTRSSVPLSTSASIVDSDAKPESTADSTTPASITESSSSSTSASVNVVDLDAKPEGTTGSTTTVSTTPASTTSAGVVESDAKSDGTVASNITDDITGPIKSRKLQPGHVPVDNENSTAETNVDDLYLEDATVSQTNNGEVQGDVPQISQPNEFQEASKEGDNAMSQGIMERKDVLGGVIAGGIVGLAFAVLLVVLMVYRMKKKDEGSYSLDDQKNSNGGYQKPQKQEEFLA</sequence>
<dbReference type="GO" id="GO:0005576">
    <property type="term" value="C:extracellular region"/>
    <property type="evidence" value="ECO:0007669"/>
    <property type="project" value="UniProtKB-SubCell"/>
</dbReference>
<name>A0AAD8G9N1_ACIOX</name>
<dbReference type="Proteomes" id="UP001230051">
    <property type="component" value="Unassembled WGS sequence"/>
</dbReference>
<dbReference type="AlphaFoldDB" id="A0AAD8G9N1"/>
<dbReference type="EMBL" id="JAGXEW010000006">
    <property type="protein sequence ID" value="KAK1170330.1"/>
    <property type="molecule type" value="Genomic_DNA"/>
</dbReference>
<feature type="signal peptide" evidence="19">
    <location>
        <begin position="1"/>
        <end position="22"/>
    </location>
</feature>
<dbReference type="PANTHER" id="PTHR10915">
    <property type="entry name" value="SYNDECAN"/>
    <property type="match status" value="1"/>
</dbReference>
<evidence type="ECO:0000256" key="6">
    <source>
        <dbReference type="ARBA" id="ARBA00022553"/>
    </source>
</evidence>
<feature type="compositionally biased region" description="Polar residues" evidence="17">
    <location>
        <begin position="144"/>
        <end position="163"/>
    </location>
</feature>
<proteinExistence type="inferred from homology"/>
<organism evidence="21 22">
    <name type="scientific">Acipenser oxyrinchus oxyrinchus</name>
    <dbReference type="NCBI Taxonomy" id="40147"/>
    <lineage>
        <taxon>Eukaryota</taxon>
        <taxon>Metazoa</taxon>
        <taxon>Chordata</taxon>
        <taxon>Craniata</taxon>
        <taxon>Vertebrata</taxon>
        <taxon>Euteleostomi</taxon>
        <taxon>Actinopterygii</taxon>
        <taxon>Chondrostei</taxon>
        <taxon>Acipenseriformes</taxon>
        <taxon>Acipenseridae</taxon>
        <taxon>Acipenser</taxon>
    </lineage>
</organism>
<keyword evidence="11 18" id="KW-0472">Membrane</keyword>
<keyword evidence="8 19" id="KW-0732">Signal</keyword>
<evidence type="ECO:0000256" key="14">
    <source>
        <dbReference type="ARBA" id="ARBA00045247"/>
    </source>
</evidence>
<evidence type="ECO:0000259" key="20">
    <source>
        <dbReference type="SMART" id="SM00294"/>
    </source>
</evidence>
<feature type="compositionally biased region" description="Polar residues" evidence="17">
    <location>
        <begin position="49"/>
        <end position="72"/>
    </location>
</feature>
<comment type="subcellular location">
    <subcellularLocation>
        <location evidence="1 16">Membrane</location>
        <topology evidence="1 16">Single-pass type I membrane protein</topology>
    </subcellularLocation>
    <subcellularLocation>
        <location evidence="2">Secreted</location>
        <location evidence="2">Extracellular exosome</location>
    </subcellularLocation>
</comment>
<dbReference type="InterPro" id="IPR027789">
    <property type="entry name" value="Syndecan/Neurexin_dom"/>
</dbReference>
<gene>
    <name evidence="21" type="primary">Sdc1</name>
    <name evidence="21" type="ORF">AOXY_G7152</name>
</gene>
<feature type="region of interest" description="Disordered" evidence="17">
    <location>
        <begin position="355"/>
        <end position="380"/>
    </location>
</feature>
<dbReference type="Pfam" id="PF01034">
    <property type="entry name" value="Syndecan"/>
    <property type="match status" value="1"/>
</dbReference>
<evidence type="ECO:0000256" key="7">
    <source>
        <dbReference type="ARBA" id="ARBA00022692"/>
    </source>
</evidence>
<evidence type="ECO:0000256" key="13">
    <source>
        <dbReference type="ARBA" id="ARBA00023207"/>
    </source>
</evidence>
<keyword evidence="9 16" id="KW-0654">Proteoglycan</keyword>
<dbReference type="GO" id="GO:0009986">
    <property type="term" value="C:cell surface"/>
    <property type="evidence" value="ECO:0007669"/>
    <property type="project" value="TreeGrafter"/>
</dbReference>
<evidence type="ECO:0000256" key="19">
    <source>
        <dbReference type="SAM" id="SignalP"/>
    </source>
</evidence>
<dbReference type="GO" id="GO:0016020">
    <property type="term" value="C:membrane"/>
    <property type="evidence" value="ECO:0007669"/>
    <property type="project" value="UniProtKB-SubCell"/>
</dbReference>
<feature type="chain" id="PRO_5042255427" description="Syndecan" evidence="19">
    <location>
        <begin position="23"/>
        <end position="380"/>
    </location>
</feature>
<comment type="function">
    <text evidence="14">Cell surface proteoglycan that contains both heparan sulfate and chondroitin sulfate and that links the cytoskeleton to the interstitial matrix. Regulates exosome biogenesis in concert with SDCBP and PDCD6IP. Able to induce its own expression in dental mesenchymal cells and also in the neighboring dental epithelial cells via an MSX1-mediated pathway.</text>
</comment>
<comment type="similarity">
    <text evidence="3 16">Belongs to the syndecan proteoglycan family.</text>
</comment>
<dbReference type="InterPro" id="IPR030479">
    <property type="entry name" value="Syndecan_CS"/>
</dbReference>
<feature type="domain" description="Neurexin/syndecan/glycophorin C" evidence="20">
    <location>
        <begin position="346"/>
        <end position="364"/>
    </location>
</feature>
<evidence type="ECO:0000256" key="15">
    <source>
        <dbReference type="ARBA" id="ARBA00046939"/>
    </source>
</evidence>
<evidence type="ECO:0000256" key="10">
    <source>
        <dbReference type="ARBA" id="ARBA00022989"/>
    </source>
</evidence>
<evidence type="ECO:0000256" key="4">
    <source>
        <dbReference type="ARBA" id="ARBA00010241"/>
    </source>
</evidence>
<evidence type="ECO:0000256" key="3">
    <source>
        <dbReference type="ARBA" id="ARBA00005343"/>
    </source>
</evidence>
<keyword evidence="12 16" id="KW-0325">Glycoprotein</keyword>
<dbReference type="GO" id="GO:0016477">
    <property type="term" value="P:cell migration"/>
    <property type="evidence" value="ECO:0007669"/>
    <property type="project" value="TreeGrafter"/>
</dbReference>
<feature type="region of interest" description="Disordered" evidence="17">
    <location>
        <begin position="142"/>
        <end position="265"/>
    </location>
</feature>
<keyword evidence="10 18" id="KW-1133">Transmembrane helix</keyword>
<accession>A0AAD8G9N1</accession>
<comment type="caution">
    <text evidence="21">The sequence shown here is derived from an EMBL/GenBank/DDBJ whole genome shotgun (WGS) entry which is preliminary data.</text>
</comment>
<evidence type="ECO:0000256" key="8">
    <source>
        <dbReference type="ARBA" id="ARBA00022729"/>
    </source>
</evidence>
<keyword evidence="13 16" id="KW-0357">Heparan sulfate</keyword>
<reference evidence="21" key="1">
    <citation type="submission" date="2022-02" db="EMBL/GenBank/DDBJ databases">
        <title>Atlantic sturgeon de novo genome assembly.</title>
        <authorList>
            <person name="Stock M."/>
            <person name="Klopp C."/>
            <person name="Guiguen Y."/>
            <person name="Cabau C."/>
            <person name="Parinello H."/>
            <person name="Santidrian Yebra-Pimentel E."/>
            <person name="Kuhl H."/>
            <person name="Dirks R.P."/>
            <person name="Guessner J."/>
            <person name="Wuertz S."/>
            <person name="Du K."/>
            <person name="Schartl M."/>
        </authorList>
    </citation>
    <scope>NUCLEOTIDE SEQUENCE</scope>
    <source>
        <strain evidence="21">STURGEONOMICS-FGT-2020</strain>
        <tissue evidence="21">Whole blood</tissue>
    </source>
</reference>
<dbReference type="SMART" id="SM00294">
    <property type="entry name" value="4.1m"/>
    <property type="match status" value="1"/>
</dbReference>
<keyword evidence="5" id="KW-0964">Secreted</keyword>
<dbReference type="InterPro" id="IPR003585">
    <property type="entry name" value="Neurexin-like"/>
</dbReference>
<feature type="transmembrane region" description="Helical" evidence="18">
    <location>
        <begin position="323"/>
        <end position="347"/>
    </location>
</feature>
<dbReference type="InterPro" id="IPR001050">
    <property type="entry name" value="Syndecan"/>
</dbReference>
<comment type="subunit">
    <text evidence="15">Interacts with CDCP1. Interacts (via C-terminus) with TIAM1 (via PDZ domain). Interacts with MDK.</text>
</comment>
<evidence type="ECO:0000256" key="2">
    <source>
        <dbReference type="ARBA" id="ARBA00004550"/>
    </source>
</evidence>
<evidence type="ECO:0000256" key="16">
    <source>
        <dbReference type="RuleBase" id="RU000649"/>
    </source>
</evidence>
<keyword evidence="22" id="KW-1185">Reference proteome</keyword>
<feature type="compositionally biased region" description="Low complexity" evidence="17">
    <location>
        <begin position="176"/>
        <end position="193"/>
    </location>
</feature>
<protein>
    <recommendedName>
        <fullName evidence="16">Syndecan</fullName>
    </recommendedName>
</protein>
<keyword evidence="7 16" id="KW-0812">Transmembrane</keyword>
<comment type="similarity">
    <text evidence="4">Belongs to the neurexin family.</text>
</comment>
<evidence type="ECO:0000256" key="5">
    <source>
        <dbReference type="ARBA" id="ARBA00022525"/>
    </source>
</evidence>
<evidence type="ECO:0000256" key="9">
    <source>
        <dbReference type="ARBA" id="ARBA00022974"/>
    </source>
</evidence>
<evidence type="ECO:0000256" key="1">
    <source>
        <dbReference type="ARBA" id="ARBA00004479"/>
    </source>
</evidence>
<dbReference type="PANTHER" id="PTHR10915:SF5">
    <property type="entry name" value="SYNDECAN-1"/>
    <property type="match status" value="1"/>
</dbReference>
<feature type="compositionally biased region" description="Low complexity" evidence="17">
    <location>
        <begin position="205"/>
        <end position="226"/>
    </location>
</feature>
<feature type="compositionally biased region" description="Low complexity" evidence="17">
    <location>
        <begin position="39"/>
        <end position="48"/>
    </location>
</feature>
<evidence type="ECO:0000256" key="18">
    <source>
        <dbReference type="SAM" id="Phobius"/>
    </source>
</evidence>